<reference evidence="1 2" key="1">
    <citation type="submission" date="2019-05" db="EMBL/GenBank/DDBJ databases">
        <title>Another draft genome of Portunus trituberculatus and its Hox gene families provides insights of decapod evolution.</title>
        <authorList>
            <person name="Jeong J.-H."/>
            <person name="Song I."/>
            <person name="Kim S."/>
            <person name="Choi T."/>
            <person name="Kim D."/>
            <person name="Ryu S."/>
            <person name="Kim W."/>
        </authorList>
    </citation>
    <scope>NUCLEOTIDE SEQUENCE [LARGE SCALE GENOMIC DNA]</scope>
    <source>
        <tissue evidence="1">Muscle</tissue>
    </source>
</reference>
<dbReference type="EMBL" id="VSRR010003408">
    <property type="protein sequence ID" value="MPC36020.1"/>
    <property type="molecule type" value="Genomic_DNA"/>
</dbReference>
<protein>
    <submittedName>
        <fullName evidence="1">Uncharacterized protein</fullName>
    </submittedName>
</protein>
<dbReference type="AlphaFoldDB" id="A0A5B7EN12"/>
<organism evidence="1 2">
    <name type="scientific">Portunus trituberculatus</name>
    <name type="common">Swimming crab</name>
    <name type="synonym">Neptunus trituberculatus</name>
    <dbReference type="NCBI Taxonomy" id="210409"/>
    <lineage>
        <taxon>Eukaryota</taxon>
        <taxon>Metazoa</taxon>
        <taxon>Ecdysozoa</taxon>
        <taxon>Arthropoda</taxon>
        <taxon>Crustacea</taxon>
        <taxon>Multicrustacea</taxon>
        <taxon>Malacostraca</taxon>
        <taxon>Eumalacostraca</taxon>
        <taxon>Eucarida</taxon>
        <taxon>Decapoda</taxon>
        <taxon>Pleocyemata</taxon>
        <taxon>Brachyura</taxon>
        <taxon>Eubrachyura</taxon>
        <taxon>Portunoidea</taxon>
        <taxon>Portunidae</taxon>
        <taxon>Portuninae</taxon>
        <taxon>Portunus</taxon>
    </lineage>
</organism>
<sequence>MGQIVNSCCNVMSLCHEEEESCPVICLFFARLFLLLTDLNESNAKIPTKITIPIYHNVT</sequence>
<evidence type="ECO:0000313" key="2">
    <source>
        <dbReference type="Proteomes" id="UP000324222"/>
    </source>
</evidence>
<comment type="caution">
    <text evidence="1">The sequence shown here is derived from an EMBL/GenBank/DDBJ whole genome shotgun (WGS) entry which is preliminary data.</text>
</comment>
<keyword evidence="2" id="KW-1185">Reference proteome</keyword>
<gene>
    <name evidence="1" type="ORF">E2C01_029463</name>
</gene>
<proteinExistence type="predicted"/>
<evidence type="ECO:0000313" key="1">
    <source>
        <dbReference type="EMBL" id="MPC36020.1"/>
    </source>
</evidence>
<dbReference type="Proteomes" id="UP000324222">
    <property type="component" value="Unassembled WGS sequence"/>
</dbReference>
<accession>A0A5B7EN12</accession>
<name>A0A5B7EN12_PORTR</name>